<keyword evidence="1 6" id="KW-0808">Transferase</keyword>
<evidence type="ECO:0000259" key="4">
    <source>
        <dbReference type="Pfam" id="PF01909"/>
    </source>
</evidence>
<evidence type="ECO:0000313" key="6">
    <source>
        <dbReference type="EMBL" id="KYH34252.1"/>
    </source>
</evidence>
<evidence type="ECO:0000256" key="2">
    <source>
        <dbReference type="ARBA" id="ARBA00023251"/>
    </source>
</evidence>
<dbReference type="InterPro" id="IPR043519">
    <property type="entry name" value="NT_sf"/>
</dbReference>
<sequence>MIKINEILNVIISNYHEILKTDLVGIYLHGSLAMNCFNPDSSDIDFLVIVKKDISFKAKKKLIDVLLKLSKDGPRKGFEMSIILEKDAQNFTYPTPFILHYSDYYKEKYISNPQYICGNSTDPDLAAHIVITIERGRCLFGKPIKEVFQTVPKKYYIESIISDIQDAKEEITNNPIYSILNLCRVLYYLKERAVCSKKEGGEWAIENLTYQYIDTVKLALLGYINSDNTIEWNQDQLICFADFMLEEINNEYVVFRKNN</sequence>
<comment type="caution">
    <text evidence="6">The sequence shown here is derived from an EMBL/GenBank/DDBJ whole genome shotgun (WGS) entry which is preliminary data.</text>
</comment>
<dbReference type="SUPFAM" id="SSF81301">
    <property type="entry name" value="Nucleotidyltransferase"/>
    <property type="match status" value="1"/>
</dbReference>
<dbReference type="PIRSF" id="PIRSF000819">
    <property type="entry name" value="Streptomycin_3-adenylyltransf"/>
    <property type="match status" value="1"/>
</dbReference>
<dbReference type="AlphaFoldDB" id="A0A151B3C3"/>
<accession>A0A151B3C3</accession>
<dbReference type="OrthoDB" id="5643411at2"/>
<dbReference type="GO" id="GO:0046677">
    <property type="term" value="P:response to antibiotic"/>
    <property type="evidence" value="ECO:0007669"/>
    <property type="project" value="UniProtKB-KW"/>
</dbReference>
<dbReference type="InterPro" id="IPR024172">
    <property type="entry name" value="AadA/Aad9"/>
</dbReference>
<dbReference type="CDD" id="cd05403">
    <property type="entry name" value="NT_KNTase_like"/>
    <property type="match status" value="1"/>
</dbReference>
<reference evidence="6 7" key="1">
    <citation type="submission" date="2016-02" db="EMBL/GenBank/DDBJ databases">
        <title>Genome sequence of Clostridium tepidiprofundi DSM 19306.</title>
        <authorList>
            <person name="Poehlein A."/>
            <person name="Daniel R."/>
        </authorList>
    </citation>
    <scope>NUCLEOTIDE SEQUENCE [LARGE SCALE GENOMIC DNA]</scope>
    <source>
        <strain evidence="6 7">DSM 19306</strain>
    </source>
</reference>
<protein>
    <submittedName>
        <fullName evidence="6">Streptomycin 3''-adenylyltransferase</fullName>
        <ecNumber evidence="6">2.7.7.47</ecNumber>
    </submittedName>
</protein>
<dbReference type="Pfam" id="PF01909">
    <property type="entry name" value="NTP_transf_2"/>
    <property type="match status" value="1"/>
</dbReference>
<proteinExistence type="predicted"/>
<keyword evidence="6" id="KW-0548">Nucleotidyltransferase</keyword>
<dbReference type="Pfam" id="PF13427">
    <property type="entry name" value="AadA_C"/>
    <property type="match status" value="1"/>
</dbReference>
<evidence type="ECO:0000256" key="1">
    <source>
        <dbReference type="ARBA" id="ARBA00022679"/>
    </source>
</evidence>
<evidence type="ECO:0000259" key="5">
    <source>
        <dbReference type="Pfam" id="PF13427"/>
    </source>
</evidence>
<dbReference type="Proteomes" id="UP000075531">
    <property type="component" value="Unassembled WGS sequence"/>
</dbReference>
<dbReference type="Gene3D" id="3.30.460.10">
    <property type="entry name" value="Beta Polymerase, domain 2"/>
    <property type="match status" value="1"/>
</dbReference>
<feature type="domain" description="Adenylyltransferase AadA C-terminal" evidence="5">
    <location>
        <begin position="146"/>
        <end position="246"/>
    </location>
</feature>
<organism evidence="6 7">
    <name type="scientific">Clostridium tepidiprofundi DSM 19306</name>
    <dbReference type="NCBI Taxonomy" id="1121338"/>
    <lineage>
        <taxon>Bacteria</taxon>
        <taxon>Bacillati</taxon>
        <taxon>Bacillota</taxon>
        <taxon>Clostridia</taxon>
        <taxon>Eubacteriales</taxon>
        <taxon>Clostridiaceae</taxon>
        <taxon>Clostridium</taxon>
    </lineage>
</organism>
<dbReference type="STRING" id="1121338.CLTEP_18270"/>
<dbReference type="InterPro" id="IPR002934">
    <property type="entry name" value="Polymerase_NTP_transf_dom"/>
</dbReference>
<feature type="domain" description="Polymerase nucleotidyl transferase" evidence="4">
    <location>
        <begin position="17"/>
        <end position="70"/>
    </location>
</feature>
<evidence type="ECO:0000313" key="7">
    <source>
        <dbReference type="Proteomes" id="UP000075531"/>
    </source>
</evidence>
<dbReference type="EMBL" id="LTBA01000021">
    <property type="protein sequence ID" value="KYH34252.1"/>
    <property type="molecule type" value="Genomic_DNA"/>
</dbReference>
<gene>
    <name evidence="6" type="primary">ant1</name>
    <name evidence="6" type="ORF">CLTEP_18270</name>
</gene>
<dbReference type="PATRIC" id="fig|1121338.3.peg.1871"/>
<dbReference type="EC" id="2.7.7.47" evidence="6"/>
<dbReference type="GO" id="GO:0070566">
    <property type="term" value="F:adenylyltransferase activity"/>
    <property type="evidence" value="ECO:0007669"/>
    <property type="project" value="InterPro"/>
</dbReference>
<dbReference type="RefSeq" id="WP_066825690.1">
    <property type="nucleotide sequence ID" value="NZ_LTBA01000021.1"/>
</dbReference>
<comment type="catalytic activity">
    <reaction evidence="3">
        <text>spectinomycin + ATP = 9-O-adenylylspectinomycin + diphosphate</text>
        <dbReference type="Rhea" id="RHEA:63228"/>
        <dbReference type="ChEBI" id="CHEBI:30616"/>
        <dbReference type="ChEBI" id="CHEBI:33019"/>
        <dbReference type="ChEBI" id="CHEBI:146260"/>
        <dbReference type="ChEBI" id="CHEBI:146261"/>
    </reaction>
</comment>
<keyword evidence="2" id="KW-0046">Antibiotic resistance</keyword>
<dbReference type="GO" id="GO:0009012">
    <property type="term" value="F:aminoglycoside 3''-adenylyltransferase activity"/>
    <property type="evidence" value="ECO:0007669"/>
    <property type="project" value="UniProtKB-EC"/>
</dbReference>
<dbReference type="InterPro" id="IPR025184">
    <property type="entry name" value="AadA_C"/>
</dbReference>
<keyword evidence="7" id="KW-1185">Reference proteome</keyword>
<evidence type="ECO:0000256" key="3">
    <source>
        <dbReference type="ARBA" id="ARBA00047831"/>
    </source>
</evidence>
<name>A0A151B3C3_9CLOT</name>